<evidence type="ECO:0000256" key="1">
    <source>
        <dbReference type="SAM" id="MobiDB-lite"/>
    </source>
</evidence>
<dbReference type="RefSeq" id="WP_101498348.1">
    <property type="nucleotide sequence ID" value="NZ_CP025583.1"/>
</dbReference>
<dbReference type="AlphaFoldDB" id="A0A2K9MBI1"/>
<dbReference type="KEGG" id="paru:CYR75_00360"/>
<organism evidence="2 3">
    <name type="scientific">Paracoccus jeotgali</name>
    <dbReference type="NCBI Taxonomy" id="2065379"/>
    <lineage>
        <taxon>Bacteria</taxon>
        <taxon>Pseudomonadati</taxon>
        <taxon>Pseudomonadota</taxon>
        <taxon>Alphaproteobacteria</taxon>
        <taxon>Rhodobacterales</taxon>
        <taxon>Paracoccaceae</taxon>
        <taxon>Paracoccus</taxon>
    </lineage>
</organism>
<evidence type="ECO:0000313" key="3">
    <source>
        <dbReference type="Proteomes" id="UP000234882"/>
    </source>
</evidence>
<name>A0A2K9MBI1_9RHOB</name>
<feature type="compositionally biased region" description="Low complexity" evidence="1">
    <location>
        <begin position="224"/>
        <end position="239"/>
    </location>
</feature>
<dbReference type="NCBIfam" id="NF045541">
    <property type="entry name" value="scaf_prot_MCP2"/>
    <property type="match status" value="1"/>
</dbReference>
<accession>A0A2K9MBI1</accession>
<proteinExistence type="predicted"/>
<dbReference type="OrthoDB" id="9806592at2"/>
<feature type="region of interest" description="Disordered" evidence="1">
    <location>
        <begin position="196"/>
        <end position="239"/>
    </location>
</feature>
<dbReference type="Proteomes" id="UP000234882">
    <property type="component" value="Chromosome"/>
</dbReference>
<protein>
    <submittedName>
        <fullName evidence="2">Peptidase U35</fullName>
    </submittedName>
</protein>
<sequence>MPQDILDLPVIGRAGTLHSVDEAGRSFDVLWTTGAQVRRYSWARDEEFDEELVVSPNAMRLERLNAGAPFLNSHASWSLRDILGVVEDGSIRIEGGKAYARIRLSERDEVEPIWRDIKDGIIRNVSVGYRIHKMERLAKADRTDGGERALYRAIDWEPLEISAVAIGADPGAGMRSDAAGPDTRRNSCFLITRETPTAPAATTQKGHVMSDQTTTAGADERSKTAQTRAPEATPAPAAAPAPVIDAEVIRAAERARAAEIGTICARHGLEDAFRDQLIRDGVSMDQARTLILDRLVETDPVQRTVEPAPAQARGTGERDAQYRDAMSNALLHRASAPGIDLSDAGREFRGLSLMELARHALERSGVSTRGMGRMEIAAAALGQRAVGYHTTGDFPAVLANIGNISLRSAYAATPRTFTAWARRATLSDFRPTTRVQVSNAPQLEKVPEGAEFKYGTFGEASTQYALATYGKIIAFSRQMLINDDLGAFTRVANSFGARAAQLEGDLVYAILLQNPAMSDGVALFHASHGNLGAASVIDEDAFIAAYEAFAAQTDIDGTAIDVSPEFIIVPPGQRAVEARKLLTATTPSTTGDVNTFANRLQVVEERRLMPSAGNQAPWFLAASTGLIDTIEYAYLDGQQGVFTESRNGFEVDGFEIKARLDFAASAIDWRGLYKNAGAAPV</sequence>
<evidence type="ECO:0000313" key="2">
    <source>
        <dbReference type="EMBL" id="AUM72963.1"/>
    </source>
</evidence>
<gene>
    <name evidence="2" type="ORF">CYR75_00360</name>
</gene>
<keyword evidence="3" id="KW-1185">Reference proteome</keyword>
<dbReference type="Pfam" id="PF25209">
    <property type="entry name" value="Phage_capsid_4"/>
    <property type="match status" value="1"/>
</dbReference>
<dbReference type="EMBL" id="CP025583">
    <property type="protein sequence ID" value="AUM72963.1"/>
    <property type="molecule type" value="Genomic_DNA"/>
</dbReference>
<reference evidence="3" key="1">
    <citation type="submission" date="2017-12" db="EMBL/GenBank/DDBJ databases">
        <title>Genomic analysis of Paracoccus sp. CBA4604.</title>
        <authorList>
            <person name="Roh S.W."/>
            <person name="Kim J.Y."/>
            <person name="Kim J.S."/>
        </authorList>
    </citation>
    <scope>NUCLEOTIDE SEQUENCE [LARGE SCALE GENOMIC DNA]</scope>
    <source>
        <strain evidence="3">CBA4604</strain>
    </source>
</reference>